<feature type="compositionally biased region" description="Basic and acidic residues" evidence="1">
    <location>
        <begin position="1028"/>
        <end position="1040"/>
    </location>
</feature>
<feature type="compositionally biased region" description="Polar residues" evidence="1">
    <location>
        <begin position="119"/>
        <end position="147"/>
    </location>
</feature>
<feature type="region of interest" description="Disordered" evidence="1">
    <location>
        <begin position="564"/>
        <end position="589"/>
    </location>
</feature>
<accession>A0A3N4HW50</accession>
<feature type="region of interest" description="Disordered" evidence="1">
    <location>
        <begin position="791"/>
        <end position="1058"/>
    </location>
</feature>
<organism evidence="2 3">
    <name type="scientific">Ascobolus immersus RN42</name>
    <dbReference type="NCBI Taxonomy" id="1160509"/>
    <lineage>
        <taxon>Eukaryota</taxon>
        <taxon>Fungi</taxon>
        <taxon>Dikarya</taxon>
        <taxon>Ascomycota</taxon>
        <taxon>Pezizomycotina</taxon>
        <taxon>Pezizomycetes</taxon>
        <taxon>Pezizales</taxon>
        <taxon>Ascobolaceae</taxon>
        <taxon>Ascobolus</taxon>
    </lineage>
</organism>
<feature type="compositionally biased region" description="Acidic residues" evidence="1">
    <location>
        <begin position="150"/>
        <end position="162"/>
    </location>
</feature>
<reference evidence="2 3" key="1">
    <citation type="journal article" date="2018" name="Nat. Ecol. Evol.">
        <title>Pezizomycetes genomes reveal the molecular basis of ectomycorrhizal truffle lifestyle.</title>
        <authorList>
            <person name="Murat C."/>
            <person name="Payen T."/>
            <person name="Noel B."/>
            <person name="Kuo A."/>
            <person name="Morin E."/>
            <person name="Chen J."/>
            <person name="Kohler A."/>
            <person name="Krizsan K."/>
            <person name="Balestrini R."/>
            <person name="Da Silva C."/>
            <person name="Montanini B."/>
            <person name="Hainaut M."/>
            <person name="Levati E."/>
            <person name="Barry K.W."/>
            <person name="Belfiori B."/>
            <person name="Cichocki N."/>
            <person name="Clum A."/>
            <person name="Dockter R.B."/>
            <person name="Fauchery L."/>
            <person name="Guy J."/>
            <person name="Iotti M."/>
            <person name="Le Tacon F."/>
            <person name="Lindquist E.A."/>
            <person name="Lipzen A."/>
            <person name="Malagnac F."/>
            <person name="Mello A."/>
            <person name="Molinier V."/>
            <person name="Miyauchi S."/>
            <person name="Poulain J."/>
            <person name="Riccioni C."/>
            <person name="Rubini A."/>
            <person name="Sitrit Y."/>
            <person name="Splivallo R."/>
            <person name="Traeger S."/>
            <person name="Wang M."/>
            <person name="Zifcakova L."/>
            <person name="Wipf D."/>
            <person name="Zambonelli A."/>
            <person name="Paolocci F."/>
            <person name="Nowrousian M."/>
            <person name="Ottonello S."/>
            <person name="Baldrian P."/>
            <person name="Spatafora J.W."/>
            <person name="Henrissat B."/>
            <person name="Nagy L.G."/>
            <person name="Aury J.M."/>
            <person name="Wincker P."/>
            <person name="Grigoriev I.V."/>
            <person name="Bonfante P."/>
            <person name="Martin F.M."/>
        </authorList>
    </citation>
    <scope>NUCLEOTIDE SEQUENCE [LARGE SCALE GENOMIC DNA]</scope>
    <source>
        <strain evidence="2 3">RN42</strain>
    </source>
</reference>
<feature type="compositionally biased region" description="Basic and acidic residues" evidence="1">
    <location>
        <begin position="189"/>
        <end position="198"/>
    </location>
</feature>
<dbReference type="AlphaFoldDB" id="A0A3N4HW50"/>
<feature type="region of interest" description="Disordered" evidence="1">
    <location>
        <begin position="416"/>
        <end position="544"/>
    </location>
</feature>
<feature type="compositionally biased region" description="Basic and acidic residues" evidence="1">
    <location>
        <begin position="958"/>
        <end position="980"/>
    </location>
</feature>
<feature type="compositionally biased region" description="Pro residues" evidence="1">
    <location>
        <begin position="476"/>
        <end position="487"/>
    </location>
</feature>
<feature type="compositionally biased region" description="Polar residues" evidence="1">
    <location>
        <begin position="932"/>
        <end position="950"/>
    </location>
</feature>
<sequence>MADHDQQQYEQDEHYPDESDVEIVDATDADPYEDASSNTLSHDQMSLDEEYEEDDGLDAYFEEPDGSDDLQAEHGPRVGVDDGGPPHLFVFAEDYEQDAIEKDDVNFSNAGLDPFGSDRQFSQDMSPVKNSSQTNNSNTADVDAQQTDGGSDEDGDDDEEPDAPVSKRSQKQKKKDKFKSVPKVTSTFTKDDDHEKGKKPPSLATFLSWTDRQQLNYECGISPDNPRREELVRELRRELVLTAATLKAIKLNQKNLNSYSTLDRYRIVATLELRFQQLWNMEPDLVSRILKAYLEDTWHYTKRKLRKQERREAAARAERAQQQGAKKPAPSVQPKKTGQAKPVPEPQSDGEDEQDGGAGHGGVESADDTGSHDESDPFEPQQEDEEAVMAARQQKINKLQSMKKKSVSDVITANAIALNKKKQLSKQAREDDDALNEQITGKKTIGKKVTAPPKQQQQPPQPKLKTAMKKAAAQPAQPPPAPAPKPKPSFRLPAPKMAPLEDSHHRLQAAIAAQKPGPRPPTPFPKKNHVKQNPILPVGHPEREEKMTMLRGDIMKVMKKNGLVPDKKQQQQQQQQAAVRQMNTGHARPTTAVAQLKAAAQQDPPSSPPLPVLRMAPVFPVASPVTTKAPAAVGRQLPWNQPALTKSSSVSSSGNDDRFSFQIRGGPLLKMRRVKNFQMLILKLEDHADQFADFDFATDILMFSVDGKKPIALSDGDSLDRLYEAGSGGKPIEIYSAMAFNEFNSEDGPLPSEDDVIHVKAPVKIAPVAKKVAIPANNNNASKSKHISLFTPTPEKAHGQTPKVQVPASSSSHQSRTSILRKSSSFSITPPKRSDGADMSSSQQSRKRKASVEASDIATPQDNRQAKVAKLNAVSQEHDQKQAKVQKPAIALKKSSGNNKKHSTSVTPGRSPVVIPDIPVITDPFNGKPSPGSLQSRAQNNGELMSNAGKSSDFENAFADRKEPSRKEPSRHLDFKETARPRQLRQHQLSAITKSGQSSTMANMAEKRKFSSELNNSPTPRPRKQRKQQQEKPHGEDKHRVLPPRRATGQVVYTEPDNRKRIESKEVADLDKLKEAKAIAKAKENCAIKKFIEKRDAKGAV</sequence>
<feature type="compositionally biased region" description="Polar residues" evidence="1">
    <location>
        <begin position="35"/>
        <end position="44"/>
    </location>
</feature>
<feature type="compositionally biased region" description="Acidic residues" evidence="1">
    <location>
        <begin position="46"/>
        <end position="70"/>
    </location>
</feature>
<feature type="compositionally biased region" description="Basic and acidic residues" evidence="1">
    <location>
        <begin position="71"/>
        <end position="80"/>
    </location>
</feature>
<feature type="region of interest" description="Disordered" evidence="1">
    <location>
        <begin position="304"/>
        <end position="392"/>
    </location>
</feature>
<proteinExistence type="predicted"/>
<evidence type="ECO:0000313" key="3">
    <source>
        <dbReference type="Proteomes" id="UP000275078"/>
    </source>
</evidence>
<dbReference type="Proteomes" id="UP000275078">
    <property type="component" value="Unassembled WGS sequence"/>
</dbReference>
<name>A0A3N4HW50_ASCIM</name>
<dbReference type="EMBL" id="ML119717">
    <property type="protein sequence ID" value="RPA78025.1"/>
    <property type="molecule type" value="Genomic_DNA"/>
</dbReference>
<keyword evidence="3" id="KW-1185">Reference proteome</keyword>
<feature type="compositionally biased region" description="Acidic residues" evidence="1">
    <location>
        <begin position="18"/>
        <end position="33"/>
    </location>
</feature>
<feature type="compositionally biased region" description="Basic and acidic residues" evidence="1">
    <location>
        <begin position="309"/>
        <end position="319"/>
    </location>
</feature>
<gene>
    <name evidence="2" type="ORF">BJ508DRAFT_309640</name>
</gene>
<feature type="compositionally biased region" description="Polar residues" evidence="1">
    <location>
        <begin position="986"/>
        <end position="1002"/>
    </location>
</feature>
<feature type="compositionally biased region" description="Basic residues" evidence="1">
    <location>
        <begin position="168"/>
        <end position="177"/>
    </location>
</feature>
<feature type="compositionally biased region" description="Basic and acidic residues" evidence="1">
    <location>
        <begin position="1"/>
        <end position="17"/>
    </location>
</feature>
<evidence type="ECO:0000256" key="1">
    <source>
        <dbReference type="SAM" id="MobiDB-lite"/>
    </source>
</evidence>
<protein>
    <submittedName>
        <fullName evidence="2">Uncharacterized protein</fullName>
    </submittedName>
</protein>
<evidence type="ECO:0000313" key="2">
    <source>
        <dbReference type="EMBL" id="RPA78025.1"/>
    </source>
</evidence>
<feature type="compositionally biased region" description="Polar residues" evidence="1">
    <location>
        <begin position="807"/>
        <end position="828"/>
    </location>
</feature>
<feature type="region of interest" description="Disordered" evidence="1">
    <location>
        <begin position="1"/>
        <end position="203"/>
    </location>
</feature>